<evidence type="ECO:0000256" key="1">
    <source>
        <dbReference type="SAM" id="MobiDB-lite"/>
    </source>
</evidence>
<feature type="compositionally biased region" description="Low complexity" evidence="1">
    <location>
        <begin position="19"/>
        <end position="28"/>
    </location>
</feature>
<dbReference type="AlphaFoldDB" id="A0AAD4K9X0"/>
<comment type="caution">
    <text evidence="2">The sequence shown here is derived from an EMBL/GenBank/DDBJ whole genome shotgun (WGS) entry which is preliminary data.</text>
</comment>
<accession>A0AAD4K9X0</accession>
<feature type="region of interest" description="Disordered" evidence="1">
    <location>
        <begin position="1"/>
        <end position="29"/>
    </location>
</feature>
<keyword evidence="3" id="KW-1185">Reference proteome</keyword>
<dbReference type="EMBL" id="JAJJHW010000095">
    <property type="protein sequence ID" value="KAH8387076.1"/>
    <property type="molecule type" value="Genomic_DNA"/>
</dbReference>
<reference evidence="2" key="1">
    <citation type="journal article" date="2021" name="Mol. Ecol. Resour.">
        <title>Phylogenomic analyses of the genus Drosophila reveals genomic signals of climate adaptation.</title>
        <authorList>
            <person name="Li F."/>
            <person name="Rane R.V."/>
            <person name="Luria V."/>
            <person name="Xiong Z."/>
            <person name="Chen J."/>
            <person name="Li Z."/>
            <person name="Catullo R.A."/>
            <person name="Griffin P.C."/>
            <person name="Schiffer M."/>
            <person name="Pearce S."/>
            <person name="Lee S.F."/>
            <person name="McElroy K."/>
            <person name="Stocker A."/>
            <person name="Shirriffs J."/>
            <person name="Cockerell F."/>
            <person name="Coppin C."/>
            <person name="Sgro C.M."/>
            <person name="Karger A."/>
            <person name="Cain J.W."/>
            <person name="Weber J.A."/>
            <person name="Santpere G."/>
            <person name="Kirschner M.W."/>
            <person name="Hoffmann A.A."/>
            <person name="Oakeshott J.G."/>
            <person name="Zhang G."/>
        </authorList>
    </citation>
    <scope>NUCLEOTIDE SEQUENCE</scope>
    <source>
        <strain evidence="2">BGI-SZ-2011g</strain>
    </source>
</reference>
<organism evidence="2 3">
    <name type="scientific">Drosophila rubida</name>
    <dbReference type="NCBI Taxonomy" id="30044"/>
    <lineage>
        <taxon>Eukaryota</taxon>
        <taxon>Metazoa</taxon>
        <taxon>Ecdysozoa</taxon>
        <taxon>Arthropoda</taxon>
        <taxon>Hexapoda</taxon>
        <taxon>Insecta</taxon>
        <taxon>Pterygota</taxon>
        <taxon>Neoptera</taxon>
        <taxon>Endopterygota</taxon>
        <taxon>Diptera</taxon>
        <taxon>Brachycera</taxon>
        <taxon>Muscomorpha</taxon>
        <taxon>Ephydroidea</taxon>
        <taxon>Drosophilidae</taxon>
        <taxon>Drosophila</taxon>
    </lineage>
</organism>
<feature type="compositionally biased region" description="Polar residues" evidence="1">
    <location>
        <begin position="1"/>
        <end position="10"/>
    </location>
</feature>
<dbReference type="Proteomes" id="UP001200034">
    <property type="component" value="Unassembled WGS sequence"/>
</dbReference>
<sequence>MDWTRWQQDATARDRAGNSSSIRHSGSSLCDCEHQHSQWLPI</sequence>
<evidence type="ECO:0000313" key="3">
    <source>
        <dbReference type="Proteomes" id="UP001200034"/>
    </source>
</evidence>
<protein>
    <submittedName>
        <fullName evidence="2">Uncharacterized protein</fullName>
    </submittedName>
</protein>
<gene>
    <name evidence="2" type="ORF">KR093_004566</name>
</gene>
<evidence type="ECO:0000313" key="2">
    <source>
        <dbReference type="EMBL" id="KAH8387076.1"/>
    </source>
</evidence>
<name>A0AAD4K9X0_9MUSC</name>
<proteinExistence type="predicted"/>